<proteinExistence type="predicted"/>
<evidence type="ECO:0000259" key="2">
    <source>
        <dbReference type="Pfam" id="PF12819"/>
    </source>
</evidence>
<keyword evidence="3" id="KW-1185">Reference proteome</keyword>
<sequence>MQQNQLSLCFFHLPSDTYQWISINCGAESYTLDTKNLINWEPDNEYIQTGMNKNVTQTYINITMQMKNLRYFPQNTSTPNCHSFITDDIGKYIIPASFYYGNYDGLMKPPTFDVSVNGFKWMTVVTSSSQDKPIVIEAIFKLDHD</sequence>
<dbReference type="AlphaFoldDB" id="A0AB40BR67"/>
<dbReference type="InterPro" id="IPR024788">
    <property type="entry name" value="Malectin-like_Carb-bd_dom"/>
</dbReference>
<accession>A0AB40BR67</accession>
<dbReference type="RefSeq" id="XP_039129147.1">
    <property type="nucleotide sequence ID" value="XM_039273213.1"/>
</dbReference>
<dbReference type="GeneID" id="120265342"/>
<name>A0AB40BR67_DIOCR</name>
<dbReference type="Proteomes" id="UP001515500">
    <property type="component" value="Chromosome 7"/>
</dbReference>
<evidence type="ECO:0000256" key="1">
    <source>
        <dbReference type="ARBA" id="ARBA00004167"/>
    </source>
</evidence>
<reference evidence="4" key="1">
    <citation type="submission" date="2025-08" db="UniProtKB">
        <authorList>
            <consortium name="RefSeq"/>
        </authorList>
    </citation>
    <scope>IDENTIFICATION</scope>
</reference>
<evidence type="ECO:0000313" key="4">
    <source>
        <dbReference type="RefSeq" id="XP_039129147.1"/>
    </source>
</evidence>
<protein>
    <submittedName>
        <fullName evidence="4">Probable leucine-rich repeat receptor-like protein kinase At2g28990</fullName>
    </submittedName>
</protein>
<comment type="subcellular location">
    <subcellularLocation>
        <location evidence="1">Membrane</location>
        <topology evidence="1">Single-pass membrane protein</topology>
    </subcellularLocation>
</comment>
<gene>
    <name evidence="4" type="primary">LOC120265342</name>
</gene>
<dbReference type="Pfam" id="PF12819">
    <property type="entry name" value="Malectin_like"/>
    <property type="match status" value="1"/>
</dbReference>
<dbReference type="PANTHER" id="PTHR45631">
    <property type="entry name" value="OS07G0107800 PROTEIN-RELATED"/>
    <property type="match status" value="1"/>
</dbReference>
<organism evidence="3 4">
    <name type="scientific">Dioscorea cayennensis subsp. rotundata</name>
    <name type="common">White Guinea yam</name>
    <name type="synonym">Dioscorea rotundata</name>
    <dbReference type="NCBI Taxonomy" id="55577"/>
    <lineage>
        <taxon>Eukaryota</taxon>
        <taxon>Viridiplantae</taxon>
        <taxon>Streptophyta</taxon>
        <taxon>Embryophyta</taxon>
        <taxon>Tracheophyta</taxon>
        <taxon>Spermatophyta</taxon>
        <taxon>Magnoliopsida</taxon>
        <taxon>Liliopsida</taxon>
        <taxon>Dioscoreales</taxon>
        <taxon>Dioscoreaceae</taxon>
        <taxon>Dioscorea</taxon>
    </lineage>
</organism>
<feature type="domain" description="Malectin-like" evidence="2">
    <location>
        <begin position="23"/>
        <end position="140"/>
    </location>
</feature>
<dbReference type="GO" id="GO:0016020">
    <property type="term" value="C:membrane"/>
    <property type="evidence" value="ECO:0007669"/>
    <property type="project" value="UniProtKB-SubCell"/>
</dbReference>
<evidence type="ECO:0000313" key="3">
    <source>
        <dbReference type="Proteomes" id="UP001515500"/>
    </source>
</evidence>